<feature type="region of interest" description="Disordered" evidence="4">
    <location>
        <begin position="1"/>
        <end position="27"/>
    </location>
</feature>
<protein>
    <submittedName>
        <fullName evidence="7">Eukaryotic translation initiation factor 3 subunit C</fullName>
    </submittedName>
</protein>
<dbReference type="SMART" id="SM00088">
    <property type="entry name" value="PINT"/>
    <property type="match status" value="1"/>
</dbReference>
<evidence type="ECO:0000256" key="3">
    <source>
        <dbReference type="ARBA" id="ARBA00022917"/>
    </source>
</evidence>
<feature type="region of interest" description="Disordered" evidence="4">
    <location>
        <begin position="156"/>
        <end position="302"/>
    </location>
</feature>
<dbReference type="InterPro" id="IPR000717">
    <property type="entry name" value="PCI_dom"/>
</dbReference>
<dbReference type="PANTHER" id="PTHR13937">
    <property type="entry name" value="EUKARYOTIC TRANSLATION INITATION FACTOR 3, SUBUNIT 8 EIF3S8 -RELATED"/>
    <property type="match status" value="1"/>
</dbReference>
<dbReference type="GO" id="GO:0005852">
    <property type="term" value="C:eukaryotic translation initiation factor 3 complex"/>
    <property type="evidence" value="ECO:0007669"/>
    <property type="project" value="InterPro"/>
</dbReference>
<evidence type="ECO:0000256" key="2">
    <source>
        <dbReference type="ARBA" id="ARBA00022540"/>
    </source>
</evidence>
<feature type="compositionally biased region" description="Basic and acidic residues" evidence="4">
    <location>
        <begin position="241"/>
        <end position="256"/>
    </location>
</feature>
<dbReference type="InterPro" id="IPR036390">
    <property type="entry name" value="WH_DNA-bd_sf"/>
</dbReference>
<dbReference type="GO" id="GO:0003743">
    <property type="term" value="F:translation initiation factor activity"/>
    <property type="evidence" value="ECO:0007669"/>
    <property type="project" value="UniProtKB-KW"/>
</dbReference>
<keyword evidence="2 7" id="KW-0396">Initiation factor</keyword>
<dbReference type="PANTHER" id="PTHR13937:SF0">
    <property type="entry name" value="EUKARYOTIC TRANSLATION INITIATION FACTOR 3 SUBUNIT C-RELATED"/>
    <property type="match status" value="1"/>
</dbReference>
<feature type="compositionally biased region" description="Basic and acidic residues" evidence="4">
    <location>
        <begin position="196"/>
        <end position="220"/>
    </location>
</feature>
<dbReference type="Gene3D" id="1.10.10.10">
    <property type="entry name" value="Winged helix-like DNA-binding domain superfamily/Winged helix DNA-binding domain"/>
    <property type="match status" value="1"/>
</dbReference>
<dbReference type="InterPro" id="IPR058999">
    <property type="entry name" value="EIF3CL_C"/>
</dbReference>
<dbReference type="GO" id="GO:0031369">
    <property type="term" value="F:translation initiation factor binding"/>
    <property type="evidence" value="ECO:0007669"/>
    <property type="project" value="InterPro"/>
</dbReference>
<dbReference type="CTD" id="8663"/>
<feature type="region of interest" description="Disordered" evidence="4">
    <location>
        <begin position="582"/>
        <end position="617"/>
    </location>
</feature>
<sequence length="617" mass="70818">MSRFFARSDSESEESSSDDEITDKAPGATFKQSLLLSDDEEDTKRVVRSAKDKRFEELTNLIKTIRNAMKIRDMSKCLEEFEQLCRAFLKSKNIVDKEGIPPFYIRLLADLEDYLNQLWEDKEGKKKMNKNNAKALSTLRQKIRKYNRDFESEIAAYKENPQESADEEEEEEKEPEDSGSSSDSEGEVSSKSFLKKKPEAPSEATDRSQTAKESEDKSSSSDEDDDDDDDDDDGDWSPSDSDSRSETSDKEEENALKRKRLVTFLKVKRSQDTEKPGVRKDERKKKPKQKEQIEEEAEEEGGWEKVNRGVPLVKEKPKMFAKGTEINTAVVVKKLNEILQARGKKGTDRAAQIELFHALAAIAAENNLGQGILVKIKFNIIASLYDYNPNLAAFMKPDMWKKCLDCIDELLDILFEHNNIFIGENIAEDSENLAVSDQPFRVRGCILTLVERMDEEFTKIMQNTDPHSQGEWKIQEESLRTYLFTYSSVYDSISMATLSEMFELEMPTVHSIISKMIINEELMASLDQPTQTVVMHRTEPTSLQNMALQLAEKLGNLVENNERVFDLKQGVYGGYFNRDQKGGYQQKQSYQRDQKSYQQKQSGYQRGGYRNQNQGNY</sequence>
<reference evidence="7" key="1">
    <citation type="submission" date="2025-08" db="UniProtKB">
        <authorList>
            <consortium name="RefSeq"/>
        </authorList>
    </citation>
    <scope>IDENTIFICATION</scope>
</reference>
<feature type="compositionally biased region" description="Basic and acidic residues" evidence="4">
    <location>
        <begin position="269"/>
        <end position="281"/>
    </location>
</feature>
<dbReference type="GO" id="GO:0003723">
    <property type="term" value="F:RNA binding"/>
    <property type="evidence" value="ECO:0007669"/>
    <property type="project" value="InterPro"/>
</dbReference>
<keyword evidence="1" id="KW-0963">Cytoplasm</keyword>
<feature type="compositionally biased region" description="Basic and acidic residues" evidence="4">
    <location>
        <begin position="1"/>
        <end position="10"/>
    </location>
</feature>
<dbReference type="PROSITE" id="PS50250">
    <property type="entry name" value="PCI"/>
    <property type="match status" value="1"/>
</dbReference>
<evidence type="ECO:0000313" key="7">
    <source>
        <dbReference type="RefSeq" id="XP_013770405.1"/>
    </source>
</evidence>
<dbReference type="InterPro" id="IPR027516">
    <property type="entry name" value="EIF3C"/>
</dbReference>
<gene>
    <name evidence="7" type="primary">eif3c</name>
</gene>
<feature type="domain" description="PCI" evidence="5">
    <location>
        <begin position="339"/>
        <end position="540"/>
    </location>
</feature>
<feature type="compositionally biased region" description="Low complexity" evidence="4">
    <location>
        <begin position="596"/>
        <end position="610"/>
    </location>
</feature>
<dbReference type="Pfam" id="PF01399">
    <property type="entry name" value="PCI"/>
    <property type="match status" value="1"/>
</dbReference>
<dbReference type="FunFam" id="1.10.10.10:FF:000300">
    <property type="entry name" value="Eukaryotic translation initiation factor 3 subunit C"/>
    <property type="match status" value="1"/>
</dbReference>
<organism evidence="6 7">
    <name type="scientific">Pundamilia nyererei</name>
    <dbReference type="NCBI Taxonomy" id="303518"/>
    <lineage>
        <taxon>Eukaryota</taxon>
        <taxon>Metazoa</taxon>
        <taxon>Chordata</taxon>
        <taxon>Craniata</taxon>
        <taxon>Vertebrata</taxon>
        <taxon>Euteleostomi</taxon>
        <taxon>Actinopterygii</taxon>
        <taxon>Neopterygii</taxon>
        <taxon>Teleostei</taxon>
        <taxon>Neoteleostei</taxon>
        <taxon>Acanthomorphata</taxon>
        <taxon>Ovalentaria</taxon>
        <taxon>Cichlomorphae</taxon>
        <taxon>Cichliformes</taxon>
        <taxon>Cichlidae</taxon>
        <taxon>African cichlids</taxon>
        <taxon>Pseudocrenilabrinae</taxon>
        <taxon>Haplochromini</taxon>
        <taxon>Pundamilia</taxon>
    </lineage>
</organism>
<name>A0A9Y6JKH7_9CICH</name>
<evidence type="ECO:0000313" key="6">
    <source>
        <dbReference type="Proteomes" id="UP000695023"/>
    </source>
</evidence>
<evidence type="ECO:0000259" key="5">
    <source>
        <dbReference type="PROSITE" id="PS50250"/>
    </source>
</evidence>
<dbReference type="Pfam" id="PF05470">
    <property type="entry name" value="eIF-3c_N"/>
    <property type="match status" value="1"/>
</dbReference>
<proteinExistence type="predicted"/>
<evidence type="ECO:0000256" key="1">
    <source>
        <dbReference type="ARBA" id="ARBA00022490"/>
    </source>
</evidence>
<dbReference type="InterPro" id="IPR008905">
    <property type="entry name" value="EIF3C_N_dom"/>
</dbReference>
<dbReference type="Pfam" id="PF26569">
    <property type="entry name" value="EIF3CL_C"/>
    <property type="match status" value="1"/>
</dbReference>
<dbReference type="RefSeq" id="XP_013770405.1">
    <property type="nucleotide sequence ID" value="XM_013914951.1"/>
</dbReference>
<feature type="compositionally biased region" description="Acidic residues" evidence="4">
    <location>
        <begin position="164"/>
        <end position="177"/>
    </location>
</feature>
<feature type="compositionally biased region" description="Low complexity" evidence="4">
    <location>
        <begin position="178"/>
        <end position="192"/>
    </location>
</feature>
<accession>A0A9Y6JKH7</accession>
<feature type="compositionally biased region" description="Acidic residues" evidence="4">
    <location>
        <begin position="221"/>
        <end position="235"/>
    </location>
</feature>
<dbReference type="AlphaFoldDB" id="A0A9Y6JKH7"/>
<keyword evidence="6" id="KW-1185">Reference proteome</keyword>
<keyword evidence="3" id="KW-0648">Protein biosynthesis</keyword>
<feature type="compositionally biased region" description="Acidic residues" evidence="4">
    <location>
        <begin position="11"/>
        <end position="21"/>
    </location>
</feature>
<dbReference type="SUPFAM" id="SSF46785">
    <property type="entry name" value="Winged helix' DNA-binding domain"/>
    <property type="match status" value="1"/>
</dbReference>
<evidence type="ECO:0000256" key="4">
    <source>
        <dbReference type="SAM" id="MobiDB-lite"/>
    </source>
</evidence>
<dbReference type="InterPro" id="IPR036388">
    <property type="entry name" value="WH-like_DNA-bd_sf"/>
</dbReference>
<dbReference type="Proteomes" id="UP000695023">
    <property type="component" value="Unplaced"/>
</dbReference>